<proteinExistence type="inferred from homology"/>
<protein>
    <recommendedName>
        <fullName evidence="5">Serpin domain-containing protein</fullName>
    </recommendedName>
</protein>
<dbReference type="PANTHER" id="PTHR11461">
    <property type="entry name" value="SERINE PROTEASE INHIBITOR, SERPIN"/>
    <property type="match status" value="1"/>
</dbReference>
<dbReference type="SUPFAM" id="SSF56574">
    <property type="entry name" value="Serpins"/>
    <property type="match status" value="1"/>
</dbReference>
<dbReference type="InterPro" id="IPR036186">
    <property type="entry name" value="Serpin_sf"/>
</dbReference>
<feature type="chain" id="PRO_5040242932" description="Serpin domain-containing protein" evidence="4">
    <location>
        <begin position="22"/>
        <end position="411"/>
    </location>
</feature>
<evidence type="ECO:0000256" key="2">
    <source>
        <dbReference type="ARBA" id="ARBA00022900"/>
    </source>
</evidence>
<accession>A0A9P0HU71</accession>
<evidence type="ECO:0000313" key="7">
    <source>
        <dbReference type="Proteomes" id="UP001153321"/>
    </source>
</evidence>
<feature type="domain" description="Serpin" evidence="5">
    <location>
        <begin position="30"/>
        <end position="399"/>
    </location>
</feature>
<name>A0A9P0HU71_SPOLI</name>
<evidence type="ECO:0000256" key="4">
    <source>
        <dbReference type="SAM" id="SignalP"/>
    </source>
</evidence>
<dbReference type="Gene3D" id="2.30.39.10">
    <property type="entry name" value="Alpha-1-antitrypsin, domain 1"/>
    <property type="match status" value="1"/>
</dbReference>
<dbReference type="Gene3D" id="3.30.497.10">
    <property type="entry name" value="Antithrombin, subunit I, domain 2"/>
    <property type="match status" value="1"/>
</dbReference>
<keyword evidence="7" id="KW-1185">Reference proteome</keyword>
<keyword evidence="4" id="KW-0732">Signal</keyword>
<dbReference type="GO" id="GO:0005615">
    <property type="term" value="C:extracellular space"/>
    <property type="evidence" value="ECO:0007669"/>
    <property type="project" value="InterPro"/>
</dbReference>
<reference evidence="6" key="1">
    <citation type="submission" date="2022-02" db="EMBL/GenBank/DDBJ databases">
        <authorList>
            <person name="King R."/>
        </authorList>
    </citation>
    <scope>NUCLEOTIDE SEQUENCE</scope>
</reference>
<evidence type="ECO:0000256" key="1">
    <source>
        <dbReference type="ARBA" id="ARBA00022690"/>
    </source>
</evidence>
<dbReference type="Pfam" id="PF00079">
    <property type="entry name" value="Serpin"/>
    <property type="match status" value="1"/>
</dbReference>
<keyword evidence="1" id="KW-0646">Protease inhibitor</keyword>
<sequence length="411" mass="47218">MFKLNIFTLLIFSIFLMRTFCELTFDNLNEKLVMSLIRAKPKTNIVASEVLVRIPLCKLASVANGDARVELMTALGYKDNASLSGYYAGLKRAIKTMLITDLTLAHRIFVNYTTEIDPKFITYSIDNYGIKVDKIGFNFPKAAISHINNLISSITYRRIKNIVDESDINKQTQMIIITAAHFKGTWEFPFDLRQTKLTKFQRIDGKVIRIPMMSKNYQFQHVENSDCQAISMHFGSWRASFTIILPNSQQQLPQLLDKIYNEKAYVHNLVKSMKGRFLKVTFPRFKIKTFVDWTGFVKELGLNSIFNSTSSGLDGIFKNSTKSIALNKIKQKVFIQIDEVGVARFARLDFAGPEEPSQEPMPNFVALPQFTADRPFYFDISLDFETARYQMFTGVYYGPEETPTNVNEFHF</sequence>
<dbReference type="AlphaFoldDB" id="A0A9P0HU71"/>
<gene>
    <name evidence="6" type="ORF">SPLIT_LOCUS738</name>
</gene>
<evidence type="ECO:0000256" key="3">
    <source>
        <dbReference type="RuleBase" id="RU000411"/>
    </source>
</evidence>
<feature type="signal peptide" evidence="4">
    <location>
        <begin position="1"/>
        <end position="21"/>
    </location>
</feature>
<dbReference type="InterPro" id="IPR000215">
    <property type="entry name" value="Serpin_fam"/>
</dbReference>
<dbReference type="InterPro" id="IPR042178">
    <property type="entry name" value="Serpin_sf_1"/>
</dbReference>
<evidence type="ECO:0000313" key="6">
    <source>
        <dbReference type="EMBL" id="CAH1635376.1"/>
    </source>
</evidence>
<evidence type="ECO:0000259" key="5">
    <source>
        <dbReference type="SMART" id="SM00093"/>
    </source>
</evidence>
<dbReference type="EMBL" id="LR824541">
    <property type="protein sequence ID" value="CAH1635376.1"/>
    <property type="molecule type" value="Genomic_DNA"/>
</dbReference>
<organism evidence="6 7">
    <name type="scientific">Spodoptera littoralis</name>
    <name type="common">Egyptian cotton leafworm</name>
    <dbReference type="NCBI Taxonomy" id="7109"/>
    <lineage>
        <taxon>Eukaryota</taxon>
        <taxon>Metazoa</taxon>
        <taxon>Ecdysozoa</taxon>
        <taxon>Arthropoda</taxon>
        <taxon>Hexapoda</taxon>
        <taxon>Insecta</taxon>
        <taxon>Pterygota</taxon>
        <taxon>Neoptera</taxon>
        <taxon>Endopterygota</taxon>
        <taxon>Lepidoptera</taxon>
        <taxon>Glossata</taxon>
        <taxon>Ditrysia</taxon>
        <taxon>Noctuoidea</taxon>
        <taxon>Noctuidae</taxon>
        <taxon>Amphipyrinae</taxon>
        <taxon>Spodoptera</taxon>
    </lineage>
</organism>
<keyword evidence="2" id="KW-0722">Serine protease inhibitor</keyword>
<dbReference type="Proteomes" id="UP001153321">
    <property type="component" value="Chromosome 10"/>
</dbReference>
<dbReference type="PANTHER" id="PTHR11461:SF372">
    <property type="entry name" value="ACCESSORY GLAND PROTEIN ACP76A-RELATED"/>
    <property type="match status" value="1"/>
</dbReference>
<dbReference type="GO" id="GO:0004867">
    <property type="term" value="F:serine-type endopeptidase inhibitor activity"/>
    <property type="evidence" value="ECO:0007669"/>
    <property type="project" value="UniProtKB-KW"/>
</dbReference>
<comment type="similarity">
    <text evidence="3">Belongs to the serpin family.</text>
</comment>
<dbReference type="InterPro" id="IPR042185">
    <property type="entry name" value="Serpin_sf_2"/>
</dbReference>
<dbReference type="SMART" id="SM00093">
    <property type="entry name" value="SERPIN"/>
    <property type="match status" value="1"/>
</dbReference>
<dbReference type="InterPro" id="IPR023796">
    <property type="entry name" value="Serpin_dom"/>
</dbReference>